<dbReference type="Proteomes" id="UP000033546">
    <property type="component" value="Unassembled WGS sequence"/>
</dbReference>
<organism evidence="1 2">
    <name type="scientific">Ehrlichia cf. muris str. EmCRT</name>
    <dbReference type="NCBI Taxonomy" id="1359167"/>
    <lineage>
        <taxon>Bacteria</taxon>
        <taxon>Pseudomonadati</taxon>
        <taxon>Pseudomonadota</taxon>
        <taxon>Alphaproteobacteria</taxon>
        <taxon>Rickettsiales</taxon>
        <taxon>Anaplasmataceae</taxon>
        <taxon>Ehrlichia</taxon>
    </lineage>
</organism>
<gene>
    <name evidence="1" type="ORF">EMUCRT_0484</name>
</gene>
<reference evidence="1 2" key="1">
    <citation type="submission" date="2015-02" db="EMBL/GenBank/DDBJ databases">
        <title>Genome Sequencing of Rickettsiales.</title>
        <authorList>
            <person name="Daugherty S.C."/>
            <person name="Su Q."/>
            <person name="Abolude K."/>
            <person name="Beier-Sexton M."/>
            <person name="Carlyon J.A."/>
            <person name="Carter R."/>
            <person name="Day N.P."/>
            <person name="Dumler S.J."/>
            <person name="Dyachenko V."/>
            <person name="Godinez A."/>
            <person name="Kurtti T.J."/>
            <person name="Lichay M."/>
            <person name="Mullins K.E."/>
            <person name="Ott S."/>
            <person name="Pappas-Brown V."/>
            <person name="Paris D.H."/>
            <person name="Patel P."/>
            <person name="Richards A.L."/>
            <person name="Sadzewicz L."/>
            <person name="Sears K."/>
            <person name="Seidman D."/>
            <person name="Sengamalay N."/>
            <person name="Stenos J."/>
            <person name="Tallon L.J."/>
            <person name="Vincent G."/>
            <person name="Fraser C.M."/>
            <person name="Munderloh U."/>
            <person name="Dunning-Hotopp J.C."/>
        </authorList>
    </citation>
    <scope>NUCLEOTIDE SEQUENCE [LARGE SCALE GENOMIC DNA]</scope>
    <source>
        <strain evidence="1 2">EmCRT</strain>
    </source>
</reference>
<dbReference type="AlphaFoldDB" id="A0A0F3NBW1"/>
<comment type="caution">
    <text evidence="1">The sequence shown here is derived from an EMBL/GenBank/DDBJ whole genome shotgun (WGS) entry which is preliminary data.</text>
</comment>
<accession>A0A0F3NBW1</accession>
<evidence type="ECO:0000313" key="1">
    <source>
        <dbReference type="EMBL" id="KJV65540.1"/>
    </source>
</evidence>
<proteinExistence type="predicted"/>
<protein>
    <submittedName>
        <fullName evidence="1">Putative membrane protein</fullName>
    </submittedName>
</protein>
<name>A0A0F3NBW1_9RICK</name>
<evidence type="ECO:0000313" key="2">
    <source>
        <dbReference type="Proteomes" id="UP000033546"/>
    </source>
</evidence>
<dbReference type="PATRIC" id="fig|1359167.3.peg.470"/>
<dbReference type="EMBL" id="LANU01000002">
    <property type="protein sequence ID" value="KJV65540.1"/>
    <property type="molecule type" value="Genomic_DNA"/>
</dbReference>
<sequence length="37" mass="4279">MYSYTTLNTCLIFDSIINSSFTITGYCISLNYKKMLD</sequence>